<sequence length="41" mass="4809">MPGTRNLLRLLAREGFFIGLYFRSETSPNYLPPTLYFNKLT</sequence>
<organism evidence="1 2">
    <name type="scientific">Pontibacter chinhatensis</name>
    <dbReference type="NCBI Taxonomy" id="1436961"/>
    <lineage>
        <taxon>Bacteria</taxon>
        <taxon>Pseudomonadati</taxon>
        <taxon>Bacteroidota</taxon>
        <taxon>Cytophagia</taxon>
        <taxon>Cytophagales</taxon>
        <taxon>Hymenobacteraceae</taxon>
        <taxon>Pontibacter</taxon>
    </lineage>
</organism>
<name>A0A1I2YWQ0_9BACT</name>
<evidence type="ECO:0000313" key="2">
    <source>
        <dbReference type="Proteomes" id="UP000198724"/>
    </source>
</evidence>
<protein>
    <submittedName>
        <fullName evidence="1">Uncharacterized protein</fullName>
    </submittedName>
</protein>
<dbReference type="AlphaFoldDB" id="A0A1I2YWQ0"/>
<proteinExistence type="predicted"/>
<accession>A0A1I2YWQ0</accession>
<evidence type="ECO:0000313" key="1">
    <source>
        <dbReference type="EMBL" id="SFH29900.1"/>
    </source>
</evidence>
<gene>
    <name evidence="1" type="ORF">SAMN05421739_11049</name>
</gene>
<dbReference type="EMBL" id="FOOT01000010">
    <property type="protein sequence ID" value="SFH29900.1"/>
    <property type="molecule type" value="Genomic_DNA"/>
</dbReference>
<keyword evidence="2" id="KW-1185">Reference proteome</keyword>
<dbReference type="Proteomes" id="UP000198724">
    <property type="component" value="Unassembled WGS sequence"/>
</dbReference>
<reference evidence="2" key="1">
    <citation type="submission" date="2016-10" db="EMBL/GenBank/DDBJ databases">
        <authorList>
            <person name="Varghese N."/>
            <person name="Submissions S."/>
        </authorList>
    </citation>
    <scope>NUCLEOTIDE SEQUENCE [LARGE SCALE GENOMIC DNA]</scope>
    <source>
        <strain evidence="2">LP51</strain>
    </source>
</reference>
<dbReference type="STRING" id="1436961.SAMN05421739_11049"/>